<gene>
    <name evidence="1" type="ORF">LHYA1_G005951</name>
</gene>
<organism evidence="1 2">
    <name type="scientific">Lachnellula hyalina</name>
    <dbReference type="NCBI Taxonomy" id="1316788"/>
    <lineage>
        <taxon>Eukaryota</taxon>
        <taxon>Fungi</taxon>
        <taxon>Dikarya</taxon>
        <taxon>Ascomycota</taxon>
        <taxon>Pezizomycotina</taxon>
        <taxon>Leotiomycetes</taxon>
        <taxon>Helotiales</taxon>
        <taxon>Lachnaceae</taxon>
        <taxon>Lachnellula</taxon>
    </lineage>
</organism>
<reference evidence="1 2" key="1">
    <citation type="submission" date="2018-05" db="EMBL/GenBank/DDBJ databases">
        <title>Genome sequencing and assembly of the regulated plant pathogen Lachnellula willkommii and related sister species for the development of diagnostic species identification markers.</title>
        <authorList>
            <person name="Giroux E."/>
            <person name="Bilodeau G."/>
        </authorList>
    </citation>
    <scope>NUCLEOTIDE SEQUENCE [LARGE SCALE GENOMIC DNA]</scope>
    <source>
        <strain evidence="1 2">CBS 185.66</strain>
    </source>
</reference>
<dbReference type="OrthoDB" id="3910171at2759"/>
<proteinExistence type="predicted"/>
<dbReference type="EMBL" id="QGMH01000100">
    <property type="protein sequence ID" value="TVY25271.1"/>
    <property type="molecule type" value="Genomic_DNA"/>
</dbReference>
<sequence>MFENFTFGAQAQTKYEGDIPASPTDTSFSSPVEAPPQYFSPFDSWESGPQQQGLNDIVHQFSNHSLTFESEEPQRSIWHETRLSSPDCNMDPFTEEELTYVSTTRGMTKVQHKTHSSAPDTPLMPSPNNGSVGCRRLQRQLNVQLQSCSNHMRDINTLVEDMITSNSQCNLHKSASRQYLSSPPPSIHGEEEDLEVDLLDYESRHISVDEDEGFGDYEEPSFMKDDLSLRRASTPTGIRKYGGLRYRSSSESVGANGMTLNGRMKVRSLPRMRKRNKVVRVPE</sequence>
<name>A0A8H8TZR2_9HELO</name>
<keyword evidence="2" id="KW-1185">Reference proteome</keyword>
<evidence type="ECO:0000313" key="2">
    <source>
        <dbReference type="Proteomes" id="UP000431533"/>
    </source>
</evidence>
<dbReference type="Proteomes" id="UP000431533">
    <property type="component" value="Unassembled WGS sequence"/>
</dbReference>
<evidence type="ECO:0000313" key="1">
    <source>
        <dbReference type="EMBL" id="TVY25271.1"/>
    </source>
</evidence>
<accession>A0A8H8TZR2</accession>
<dbReference type="GeneID" id="41986149"/>
<dbReference type="AlphaFoldDB" id="A0A8H8TZR2"/>
<protein>
    <submittedName>
        <fullName evidence="1">Uncharacterized protein</fullName>
    </submittedName>
</protein>
<dbReference type="RefSeq" id="XP_031004059.1">
    <property type="nucleotide sequence ID" value="XM_031150892.1"/>
</dbReference>
<comment type="caution">
    <text evidence="1">The sequence shown here is derived from an EMBL/GenBank/DDBJ whole genome shotgun (WGS) entry which is preliminary data.</text>
</comment>